<keyword evidence="26" id="KW-1133">Transmembrane helix</keyword>
<evidence type="ECO:0000256" key="5">
    <source>
        <dbReference type="ARBA" id="ARBA00022723"/>
    </source>
</evidence>
<evidence type="ECO:0000256" key="15">
    <source>
        <dbReference type="ARBA" id="ARBA00043156"/>
    </source>
</evidence>
<dbReference type="GO" id="GO:0006696">
    <property type="term" value="P:ergosterol biosynthetic process"/>
    <property type="evidence" value="ECO:0007669"/>
    <property type="project" value="EnsemblFungi"/>
</dbReference>
<keyword evidence="6 25" id="KW-0560">Oxidoreductase</keyword>
<proteinExistence type="inferred from homology"/>
<gene>
    <name evidence="27" type="primary">ERG11</name>
    <name evidence="27" type="ORF">AWJ20_2398</name>
</gene>
<evidence type="ECO:0000256" key="22">
    <source>
        <dbReference type="ARBA" id="ARBA00049163"/>
    </source>
</evidence>
<dbReference type="InterPro" id="IPR017972">
    <property type="entry name" value="Cyt_P450_CS"/>
</dbReference>
<comment type="catalytic activity">
    <reaction evidence="20">
        <text>32-oxolanosterol + reduced [NADPH--hemoprotein reductase] + O2 = 4,4-dimethyl-5alpha-cholesta-8,14,24-trien-3beta-ol + formate + oxidized [NADPH--hemoprotein reductase] + H2O + 2 H(+)</text>
        <dbReference type="Rhea" id="RHEA:75111"/>
        <dbReference type="Rhea" id="RHEA-COMP:11964"/>
        <dbReference type="Rhea" id="RHEA-COMP:11965"/>
        <dbReference type="ChEBI" id="CHEBI:15377"/>
        <dbReference type="ChEBI" id="CHEBI:15378"/>
        <dbReference type="ChEBI" id="CHEBI:15379"/>
        <dbReference type="ChEBI" id="CHEBI:15740"/>
        <dbReference type="ChEBI" id="CHEBI:17813"/>
        <dbReference type="ChEBI" id="CHEBI:57618"/>
        <dbReference type="ChEBI" id="CHEBI:58210"/>
        <dbReference type="ChEBI" id="CHEBI:166681"/>
    </reaction>
    <physiologicalReaction direction="left-to-right" evidence="20">
        <dbReference type="Rhea" id="RHEA:75112"/>
    </physiologicalReaction>
</comment>
<evidence type="ECO:0000256" key="7">
    <source>
        <dbReference type="ARBA" id="ARBA00023004"/>
    </source>
</evidence>
<comment type="catalytic activity">
    <reaction evidence="16">
        <text>32-hydroxylanosterol + reduced [NADPH--hemoprotein reductase] + O2 = 32-oxolanosterol + oxidized [NADPH--hemoprotein reductase] + 2 H2O + H(+)</text>
        <dbReference type="Rhea" id="RHEA:75107"/>
        <dbReference type="Rhea" id="RHEA-COMP:11964"/>
        <dbReference type="Rhea" id="RHEA-COMP:11965"/>
        <dbReference type="ChEBI" id="CHEBI:15377"/>
        <dbReference type="ChEBI" id="CHEBI:15378"/>
        <dbReference type="ChEBI" id="CHEBI:15379"/>
        <dbReference type="ChEBI" id="CHEBI:57618"/>
        <dbReference type="ChEBI" id="CHEBI:58210"/>
        <dbReference type="ChEBI" id="CHEBI:166681"/>
        <dbReference type="ChEBI" id="CHEBI:166806"/>
    </reaction>
    <physiologicalReaction direction="left-to-right" evidence="16">
        <dbReference type="Rhea" id="RHEA:75108"/>
    </physiologicalReaction>
</comment>
<dbReference type="AlphaFoldDB" id="A0A167F3R9"/>
<name>A0A167F3R9_9ASCO</name>
<dbReference type="RefSeq" id="XP_018737268.1">
    <property type="nucleotide sequence ID" value="XM_018879341.1"/>
</dbReference>
<evidence type="ECO:0000256" key="6">
    <source>
        <dbReference type="ARBA" id="ARBA00023002"/>
    </source>
</evidence>
<dbReference type="SUPFAM" id="SSF48264">
    <property type="entry name" value="Cytochrome P450"/>
    <property type="match status" value="1"/>
</dbReference>
<keyword evidence="7 24" id="KW-0408">Iron</keyword>
<dbReference type="PANTHER" id="PTHR24304:SF2">
    <property type="entry name" value="24-HYDROXYCHOLESTEROL 7-ALPHA-HYDROXYLASE"/>
    <property type="match status" value="1"/>
</dbReference>
<evidence type="ECO:0000256" key="16">
    <source>
        <dbReference type="ARBA" id="ARBA00047379"/>
    </source>
</evidence>
<dbReference type="GO" id="GO:0008168">
    <property type="term" value="F:methyltransferase activity"/>
    <property type="evidence" value="ECO:0007669"/>
    <property type="project" value="UniProtKB-KW"/>
</dbReference>
<dbReference type="EMBL" id="CP014503">
    <property type="protein sequence ID" value="ANB14791.1"/>
    <property type="molecule type" value="Genomic_DNA"/>
</dbReference>
<evidence type="ECO:0000256" key="25">
    <source>
        <dbReference type="RuleBase" id="RU000461"/>
    </source>
</evidence>
<keyword evidence="9 26" id="KW-0472">Membrane</keyword>
<evidence type="ECO:0000313" key="28">
    <source>
        <dbReference type="Proteomes" id="UP000189580"/>
    </source>
</evidence>
<comment type="cofactor">
    <cofactor evidence="1 24">
        <name>heme</name>
        <dbReference type="ChEBI" id="CHEBI:30413"/>
    </cofactor>
</comment>
<evidence type="ECO:0000256" key="2">
    <source>
        <dbReference type="ARBA" id="ARBA00004370"/>
    </source>
</evidence>
<evidence type="ECO:0000256" key="12">
    <source>
        <dbReference type="ARBA" id="ARBA00042513"/>
    </source>
</evidence>
<evidence type="ECO:0000256" key="19">
    <source>
        <dbReference type="ARBA" id="ARBA00047702"/>
    </source>
</evidence>
<organism evidence="27 28">
    <name type="scientific">Sugiyamaella lignohabitans</name>
    <dbReference type="NCBI Taxonomy" id="796027"/>
    <lineage>
        <taxon>Eukaryota</taxon>
        <taxon>Fungi</taxon>
        <taxon>Dikarya</taxon>
        <taxon>Ascomycota</taxon>
        <taxon>Saccharomycotina</taxon>
        <taxon>Dipodascomycetes</taxon>
        <taxon>Dipodascales</taxon>
        <taxon>Trichomonascaceae</taxon>
        <taxon>Sugiyamaella</taxon>
    </lineage>
</organism>
<comment type="subcellular location">
    <subcellularLocation>
        <location evidence="2">Membrane</location>
    </subcellularLocation>
</comment>
<evidence type="ECO:0000313" key="27">
    <source>
        <dbReference type="EMBL" id="ANB14791.1"/>
    </source>
</evidence>
<feature type="binding site" description="axial binding residue" evidence="24">
    <location>
        <position position="478"/>
    </location>
    <ligand>
        <name>heme</name>
        <dbReference type="ChEBI" id="CHEBI:30413"/>
    </ligand>
    <ligandPart>
        <name>Fe</name>
        <dbReference type="ChEBI" id="CHEBI:18248"/>
    </ligandPart>
</feature>
<evidence type="ECO:0000256" key="21">
    <source>
        <dbReference type="ARBA" id="ARBA00048866"/>
    </source>
</evidence>
<dbReference type="InterPro" id="IPR001128">
    <property type="entry name" value="Cyt_P450"/>
</dbReference>
<dbReference type="GO" id="GO:0020037">
    <property type="term" value="F:heme binding"/>
    <property type="evidence" value="ECO:0007669"/>
    <property type="project" value="InterPro"/>
</dbReference>
<dbReference type="FunFam" id="1.10.630.10:FF:000033">
    <property type="entry name" value="14-alpha sterol demethylase"/>
    <property type="match status" value="1"/>
</dbReference>
<evidence type="ECO:0000256" key="11">
    <source>
        <dbReference type="ARBA" id="ARBA00038974"/>
    </source>
</evidence>
<evidence type="ECO:0000256" key="10">
    <source>
        <dbReference type="ARBA" id="ARBA00037887"/>
    </source>
</evidence>
<dbReference type="PRINTS" id="PR00385">
    <property type="entry name" value="P450"/>
</dbReference>
<keyword evidence="27" id="KW-0808">Transferase</keyword>
<comment type="catalytic activity">
    <reaction evidence="21">
        <text>a 14alpha-methyl steroid + reduced [NADPH--hemoprotein reductase] + O2 = a 14alpha-hydroxymethyl steroid + oxidized [NADPH--hemoprotein reductase] + H2O + H(+)</text>
        <dbReference type="Rhea" id="RHEA:68060"/>
        <dbReference type="Rhea" id="RHEA-COMP:11964"/>
        <dbReference type="Rhea" id="RHEA-COMP:11965"/>
        <dbReference type="ChEBI" id="CHEBI:15377"/>
        <dbReference type="ChEBI" id="CHEBI:15378"/>
        <dbReference type="ChEBI" id="CHEBI:15379"/>
        <dbReference type="ChEBI" id="CHEBI:57618"/>
        <dbReference type="ChEBI" id="CHEBI:58210"/>
        <dbReference type="ChEBI" id="CHEBI:138029"/>
        <dbReference type="ChEBI" id="CHEBI:176901"/>
    </reaction>
    <physiologicalReaction direction="left-to-right" evidence="21">
        <dbReference type="Rhea" id="RHEA:68061"/>
    </physiologicalReaction>
</comment>
<comment type="catalytic activity">
    <reaction evidence="18">
        <text>lanosterol + 3 reduced [NADPH--hemoprotein reductase] + 3 O2 = 4,4-dimethyl-5alpha-cholesta-8,14,24-trien-3beta-ol + formate + 3 oxidized [NADPH--hemoprotein reductase] + 4 H2O + 4 H(+)</text>
        <dbReference type="Rhea" id="RHEA:25286"/>
        <dbReference type="Rhea" id="RHEA-COMP:11964"/>
        <dbReference type="Rhea" id="RHEA-COMP:11965"/>
        <dbReference type="ChEBI" id="CHEBI:15377"/>
        <dbReference type="ChEBI" id="CHEBI:15378"/>
        <dbReference type="ChEBI" id="CHEBI:15379"/>
        <dbReference type="ChEBI" id="CHEBI:15740"/>
        <dbReference type="ChEBI" id="CHEBI:16521"/>
        <dbReference type="ChEBI" id="CHEBI:17813"/>
        <dbReference type="ChEBI" id="CHEBI:57618"/>
        <dbReference type="ChEBI" id="CHEBI:58210"/>
        <dbReference type="EC" id="1.14.14.154"/>
    </reaction>
    <physiologicalReaction direction="left-to-right" evidence="18">
        <dbReference type="Rhea" id="RHEA:25287"/>
    </physiologicalReaction>
</comment>
<dbReference type="GO" id="GO:0032541">
    <property type="term" value="C:cortical endoplasmic reticulum"/>
    <property type="evidence" value="ECO:0007669"/>
    <property type="project" value="EnsemblFungi"/>
</dbReference>
<evidence type="ECO:0000256" key="18">
    <source>
        <dbReference type="ARBA" id="ARBA00047670"/>
    </source>
</evidence>
<dbReference type="EC" id="1.14.14.154" evidence="11"/>
<feature type="transmembrane region" description="Helical" evidence="26">
    <location>
        <begin position="27"/>
        <end position="48"/>
    </location>
</feature>
<sequence>MGLVSDVHDLAYEHAAPYLAAIAAMPLYKSVPLLWFGTMAVVVLLNAARQVLFRHPNRVPVVFYWFPWVGSAVTYGQRPYEFFRENQKKYGDHFSFVLCGRVMTVCLGPKGNDFVFNGKLADVSAEEAYKHLTTPVFGEGVVYDCPNERLMEQKKFAKGALTRDAFRSYVPKIVGEVMQYINNNPRFLTPDHSIELTKTNPELTIYTASRTLLGDEVRAKFDKRTAELYSDLDKGFKPLNFVFPNLPLPYYKARDRAQQQIAGQYLEVINRRRRDNDIQDRDLIDAIMKTSTYKDGVKMTDQEIANLCIGILMGGQHTSASTSAWAMLHLGHKTELIDKLYEEQVKVSGVGPDGKLNPLTYDDLQKMPIVNAVIKETLRIHSPLHSIFRKVMRPMAVPGTNYIVPPGHYVMVSPGYTHLDEQYFKNSEEFDPFRWLEPTAVKADKDKESEQTVDYGFGAVSKGAGSPYLPFGGGRHRCIGEQFAFVQLGTILSTFVRELKWTLPAGQSLPEVDYESMVTLPKHPAKIVYARR</sequence>
<keyword evidence="8 25" id="KW-0503">Monooxygenase</keyword>
<comment type="catalytic activity">
    <reaction evidence="23">
        <text>a 14alpha-formyl steroid + reduced [NADPH--hemoprotein reductase] + O2 = a Delta(14) steroid + formate + oxidized [NADPH--hemoprotein reductase] + H2O + 2 H(+)</text>
        <dbReference type="Rhea" id="RHEA:68068"/>
        <dbReference type="Rhea" id="RHEA-COMP:11964"/>
        <dbReference type="Rhea" id="RHEA-COMP:11965"/>
        <dbReference type="ChEBI" id="CHEBI:15377"/>
        <dbReference type="ChEBI" id="CHEBI:15378"/>
        <dbReference type="ChEBI" id="CHEBI:15379"/>
        <dbReference type="ChEBI" id="CHEBI:15740"/>
        <dbReference type="ChEBI" id="CHEBI:57618"/>
        <dbReference type="ChEBI" id="CHEBI:58210"/>
        <dbReference type="ChEBI" id="CHEBI:138031"/>
        <dbReference type="ChEBI" id="CHEBI:176902"/>
    </reaction>
    <physiologicalReaction direction="left-to-right" evidence="23">
        <dbReference type="Rhea" id="RHEA:68069"/>
    </physiologicalReaction>
</comment>
<dbReference type="OrthoDB" id="1055148at2759"/>
<evidence type="ECO:0000256" key="23">
    <source>
        <dbReference type="ARBA" id="ARBA00049450"/>
    </source>
</evidence>
<keyword evidence="4 24" id="KW-0349">Heme</keyword>
<keyword evidence="26" id="KW-0812">Transmembrane</keyword>
<dbReference type="Proteomes" id="UP000189580">
    <property type="component" value="Chromosome b"/>
</dbReference>
<dbReference type="InterPro" id="IPR050529">
    <property type="entry name" value="CYP450_sterol_14alpha_dmase"/>
</dbReference>
<dbReference type="PANTHER" id="PTHR24304">
    <property type="entry name" value="CYTOCHROME P450 FAMILY 7"/>
    <property type="match status" value="1"/>
</dbReference>
<dbReference type="Gene3D" id="1.10.630.10">
    <property type="entry name" value="Cytochrome P450"/>
    <property type="match status" value="1"/>
</dbReference>
<reference evidence="27 28" key="1">
    <citation type="submission" date="2016-02" db="EMBL/GenBank/DDBJ databases">
        <title>Complete genome sequence and transcriptome regulation of the pentose utilising yeast Sugiyamaella lignohabitans.</title>
        <authorList>
            <person name="Bellasio M."/>
            <person name="Peymann A."/>
            <person name="Valli M."/>
            <person name="Sipitzky M."/>
            <person name="Graf A."/>
            <person name="Sauer M."/>
            <person name="Marx H."/>
            <person name="Mattanovich D."/>
        </authorList>
    </citation>
    <scope>NUCLEOTIDE SEQUENCE [LARGE SCALE GENOMIC DNA]</scope>
    <source>
        <strain evidence="27 28">CBS 10342</strain>
    </source>
</reference>
<comment type="catalytic activity">
    <reaction evidence="22">
        <text>lanosterol + reduced [NADPH--hemoprotein reductase] + O2 = 32-hydroxylanosterol + oxidized [NADPH--hemoprotein reductase] + H2O + H(+)</text>
        <dbReference type="Rhea" id="RHEA:75103"/>
        <dbReference type="Rhea" id="RHEA-COMP:11964"/>
        <dbReference type="Rhea" id="RHEA-COMP:11965"/>
        <dbReference type="ChEBI" id="CHEBI:15377"/>
        <dbReference type="ChEBI" id="CHEBI:15378"/>
        <dbReference type="ChEBI" id="CHEBI:15379"/>
        <dbReference type="ChEBI" id="CHEBI:16521"/>
        <dbReference type="ChEBI" id="CHEBI:57618"/>
        <dbReference type="ChEBI" id="CHEBI:58210"/>
        <dbReference type="ChEBI" id="CHEBI:166806"/>
    </reaction>
    <physiologicalReaction direction="left-to-right" evidence="22">
        <dbReference type="Rhea" id="RHEA:75104"/>
    </physiologicalReaction>
</comment>
<dbReference type="KEGG" id="slb:AWJ20_2398"/>
<dbReference type="GO" id="GO:0032259">
    <property type="term" value="P:methylation"/>
    <property type="evidence" value="ECO:0007669"/>
    <property type="project" value="UniProtKB-KW"/>
</dbReference>
<comment type="catalytic activity">
    <reaction evidence="17">
        <text>a 14alpha-hydroxymethyl steroid + reduced [NADPH--hemoprotein reductase] + O2 = a 14alpha-formyl steroid + oxidized [NADPH--hemoprotein reductase] + 2 H2O + H(+)</text>
        <dbReference type="Rhea" id="RHEA:68064"/>
        <dbReference type="Rhea" id="RHEA-COMP:11964"/>
        <dbReference type="Rhea" id="RHEA-COMP:11965"/>
        <dbReference type="ChEBI" id="CHEBI:15377"/>
        <dbReference type="ChEBI" id="CHEBI:15378"/>
        <dbReference type="ChEBI" id="CHEBI:15379"/>
        <dbReference type="ChEBI" id="CHEBI:57618"/>
        <dbReference type="ChEBI" id="CHEBI:58210"/>
        <dbReference type="ChEBI" id="CHEBI:176901"/>
        <dbReference type="ChEBI" id="CHEBI:176902"/>
    </reaction>
    <physiologicalReaction direction="left-to-right" evidence="17">
        <dbReference type="Rhea" id="RHEA:68065"/>
    </physiologicalReaction>
</comment>
<evidence type="ECO:0000256" key="13">
    <source>
        <dbReference type="ARBA" id="ARBA00042983"/>
    </source>
</evidence>
<comment type="similarity">
    <text evidence="3 25">Belongs to the cytochrome P450 family.</text>
</comment>
<accession>A0A167F3R9</accession>
<evidence type="ECO:0000256" key="1">
    <source>
        <dbReference type="ARBA" id="ARBA00001971"/>
    </source>
</evidence>
<dbReference type="GeneID" id="30034304"/>
<evidence type="ECO:0000256" key="14">
    <source>
        <dbReference type="ARBA" id="ARBA00043106"/>
    </source>
</evidence>
<evidence type="ECO:0000256" key="8">
    <source>
        <dbReference type="ARBA" id="ARBA00023033"/>
    </source>
</evidence>
<dbReference type="GO" id="GO:0016020">
    <property type="term" value="C:membrane"/>
    <property type="evidence" value="ECO:0007669"/>
    <property type="project" value="UniProtKB-SubCell"/>
</dbReference>
<evidence type="ECO:0000256" key="17">
    <source>
        <dbReference type="ARBA" id="ARBA00047587"/>
    </source>
</evidence>
<keyword evidence="28" id="KW-1185">Reference proteome</keyword>
<evidence type="ECO:0000256" key="26">
    <source>
        <dbReference type="SAM" id="Phobius"/>
    </source>
</evidence>
<keyword evidence="27" id="KW-0489">Methyltransferase</keyword>
<comment type="pathway">
    <text evidence="10">Steroid biosynthesis; zymosterol biosynthesis; zymosterol from lanosterol: step 1/6.</text>
</comment>
<dbReference type="Pfam" id="PF00067">
    <property type="entry name" value="p450"/>
    <property type="match status" value="1"/>
</dbReference>
<evidence type="ECO:0000256" key="20">
    <source>
        <dbReference type="ARBA" id="ARBA00048479"/>
    </source>
</evidence>
<dbReference type="InterPro" id="IPR002403">
    <property type="entry name" value="Cyt_P450_E_grp-IV"/>
</dbReference>
<dbReference type="GO" id="GO:0097038">
    <property type="term" value="C:perinuclear endoplasmic reticulum"/>
    <property type="evidence" value="ECO:0007669"/>
    <property type="project" value="EnsemblFungi"/>
</dbReference>
<dbReference type="InterPro" id="IPR036396">
    <property type="entry name" value="Cyt_P450_sf"/>
</dbReference>
<dbReference type="CDD" id="cd11042">
    <property type="entry name" value="CYP51-like"/>
    <property type="match status" value="1"/>
</dbReference>
<dbReference type="PRINTS" id="PR00465">
    <property type="entry name" value="EP450IV"/>
</dbReference>
<evidence type="ECO:0000256" key="9">
    <source>
        <dbReference type="ARBA" id="ARBA00023136"/>
    </source>
</evidence>
<dbReference type="PROSITE" id="PS00086">
    <property type="entry name" value="CYTOCHROME_P450"/>
    <property type="match status" value="1"/>
</dbReference>
<dbReference type="GO" id="GO:0005506">
    <property type="term" value="F:iron ion binding"/>
    <property type="evidence" value="ECO:0007669"/>
    <property type="project" value="InterPro"/>
</dbReference>
<protein>
    <recommendedName>
        <fullName evidence="11">sterol 14alpha-demethylase</fullName>
        <ecNumber evidence="11">1.14.14.154</ecNumber>
    </recommendedName>
    <alternativeName>
        <fullName evidence="13">Cytochrome P450 51</fullName>
    </alternativeName>
    <alternativeName>
        <fullName evidence="15">Cytochrome P450-14DM</fullName>
    </alternativeName>
    <alternativeName>
        <fullName evidence="12">Cytochrome P450-LIA1</fullName>
    </alternativeName>
    <alternativeName>
        <fullName evidence="14">Sterol 14-alpha demethylase</fullName>
    </alternativeName>
</protein>
<evidence type="ECO:0000256" key="3">
    <source>
        <dbReference type="ARBA" id="ARBA00010617"/>
    </source>
</evidence>
<evidence type="ECO:0000256" key="24">
    <source>
        <dbReference type="PIRSR" id="PIRSR602403-1"/>
    </source>
</evidence>
<evidence type="ECO:0000256" key="4">
    <source>
        <dbReference type="ARBA" id="ARBA00022617"/>
    </source>
</evidence>
<dbReference type="GO" id="GO:0008398">
    <property type="term" value="F:sterol 14-demethylase activity"/>
    <property type="evidence" value="ECO:0007669"/>
    <property type="project" value="UniProtKB-EC"/>
</dbReference>
<keyword evidence="5 24" id="KW-0479">Metal-binding</keyword>
<comment type="catalytic activity">
    <reaction evidence="19">
        <text>a 14alpha-methyl steroid + 3 reduced [NADPH--hemoprotein reductase] + 3 O2 = a Delta(14) steroid + formate + 3 oxidized [NADPH--hemoprotein reductase] + 4 H2O + 4 H(+)</text>
        <dbReference type="Rhea" id="RHEA:54028"/>
        <dbReference type="Rhea" id="RHEA-COMP:11964"/>
        <dbReference type="Rhea" id="RHEA-COMP:11965"/>
        <dbReference type="ChEBI" id="CHEBI:15377"/>
        <dbReference type="ChEBI" id="CHEBI:15378"/>
        <dbReference type="ChEBI" id="CHEBI:15379"/>
        <dbReference type="ChEBI" id="CHEBI:15740"/>
        <dbReference type="ChEBI" id="CHEBI:57618"/>
        <dbReference type="ChEBI" id="CHEBI:58210"/>
        <dbReference type="ChEBI" id="CHEBI:138029"/>
        <dbReference type="ChEBI" id="CHEBI:138031"/>
        <dbReference type="EC" id="1.14.14.154"/>
    </reaction>
    <physiologicalReaction direction="left-to-right" evidence="19">
        <dbReference type="Rhea" id="RHEA:54029"/>
    </physiologicalReaction>
</comment>